<protein>
    <submittedName>
        <fullName evidence="1">YD repeat-containing protein</fullName>
    </submittedName>
</protein>
<dbReference type="Proteomes" id="UP000003465">
    <property type="component" value="Unassembled WGS sequence"/>
</dbReference>
<evidence type="ECO:0000313" key="2">
    <source>
        <dbReference type="Proteomes" id="UP000003465"/>
    </source>
</evidence>
<evidence type="ECO:0000313" key="1">
    <source>
        <dbReference type="EMBL" id="EGH20856.1"/>
    </source>
</evidence>
<reference evidence="1 2" key="1">
    <citation type="journal article" date="2011" name="PLoS Pathog.">
        <title>Dynamic evolution of pathogenicity revealed by sequencing and comparative genomics of 19 Pseudomonas syringae isolates.</title>
        <authorList>
            <person name="Baltrus D.A."/>
            <person name="Nishimura M.T."/>
            <person name="Romanchuk A."/>
            <person name="Chang J.H."/>
            <person name="Mukhtar M.S."/>
            <person name="Cherkis K."/>
            <person name="Roach J."/>
            <person name="Grant S.R."/>
            <person name="Jones C.D."/>
            <person name="Dangl J.L."/>
        </authorList>
    </citation>
    <scope>NUCLEOTIDE SEQUENCE [LARGE SCALE GENOMIC DNA]</scope>
    <source>
        <strain evidence="1 2">301020</strain>
    </source>
</reference>
<organism evidence="1 2">
    <name type="scientific">Pseudomonas amygdali pv. mori str. 301020</name>
    <dbReference type="NCBI Taxonomy" id="629261"/>
    <lineage>
        <taxon>Bacteria</taxon>
        <taxon>Pseudomonadati</taxon>
        <taxon>Pseudomonadota</taxon>
        <taxon>Gammaproteobacteria</taxon>
        <taxon>Pseudomonadales</taxon>
        <taxon>Pseudomonadaceae</taxon>
        <taxon>Pseudomonas</taxon>
        <taxon>Pseudomonas amygdali</taxon>
    </lineage>
</organism>
<dbReference type="AlphaFoldDB" id="A0A656G4D2"/>
<feature type="non-terminal residue" evidence="1">
    <location>
        <position position="1"/>
    </location>
</feature>
<sequence length="137" mass="15441">GVEQIPELLTSRGSKSVTALKTIRQKDAARLLETTKSYRSRIDSAISDYKLKTAEFFTDKEVNAVEALGYMQKNIGKTGMTAHARSVIKKDLSLARKELKKIPTVENIRHSNPAPRKVGLDRYLRGKPKDKYTFDSD</sequence>
<gene>
    <name evidence="1" type="ORF">PSYMO_04843</name>
</gene>
<comment type="caution">
    <text evidence="1">The sequence shown here is derived from an EMBL/GenBank/DDBJ whole genome shotgun (WGS) entry which is preliminary data.</text>
</comment>
<dbReference type="EMBL" id="AEAG01000200">
    <property type="protein sequence ID" value="EGH20856.1"/>
    <property type="molecule type" value="Genomic_DNA"/>
</dbReference>
<name>A0A656G4D2_PSEA0</name>
<proteinExistence type="predicted"/>
<accession>A0A656G4D2</accession>